<organism evidence="1 2">
    <name type="scientific">Vigna mungo</name>
    <name type="common">Black gram</name>
    <name type="synonym">Phaseolus mungo</name>
    <dbReference type="NCBI Taxonomy" id="3915"/>
    <lineage>
        <taxon>Eukaryota</taxon>
        <taxon>Viridiplantae</taxon>
        <taxon>Streptophyta</taxon>
        <taxon>Embryophyta</taxon>
        <taxon>Tracheophyta</taxon>
        <taxon>Spermatophyta</taxon>
        <taxon>Magnoliopsida</taxon>
        <taxon>eudicotyledons</taxon>
        <taxon>Gunneridae</taxon>
        <taxon>Pentapetalae</taxon>
        <taxon>rosids</taxon>
        <taxon>fabids</taxon>
        <taxon>Fabales</taxon>
        <taxon>Fabaceae</taxon>
        <taxon>Papilionoideae</taxon>
        <taxon>50 kb inversion clade</taxon>
        <taxon>NPAAA clade</taxon>
        <taxon>indigoferoid/millettioid clade</taxon>
        <taxon>Phaseoleae</taxon>
        <taxon>Vigna</taxon>
    </lineage>
</organism>
<gene>
    <name evidence="1" type="ORF">V8G54_021130</name>
</gene>
<dbReference type="EMBL" id="CP144695">
    <property type="protein sequence ID" value="WVZ07784.1"/>
    <property type="molecule type" value="Genomic_DNA"/>
</dbReference>
<name>A0AAQ3ND02_VIGMU</name>
<sequence length="131" mass="14751">MFSRYRHDKQGNSNIIVIPCSISSSLPTISTIFSQFCISSVSNFPRFLASDKGNNVNRLPQPSTSTSCKLEKLTISSIFSFHTNFKFDKSFNISFFKPKIIPFVSTSISSVSNITSTSLELCTFNSFRFFK</sequence>
<protein>
    <submittedName>
        <fullName evidence="1">Uncharacterized protein</fullName>
    </submittedName>
</protein>
<evidence type="ECO:0000313" key="1">
    <source>
        <dbReference type="EMBL" id="WVZ07784.1"/>
    </source>
</evidence>
<proteinExistence type="predicted"/>
<dbReference type="Proteomes" id="UP001374535">
    <property type="component" value="Chromosome 6"/>
</dbReference>
<reference evidence="1 2" key="1">
    <citation type="journal article" date="2023" name="Life. Sci Alliance">
        <title>Evolutionary insights into 3D genome organization and epigenetic landscape of Vigna mungo.</title>
        <authorList>
            <person name="Junaid A."/>
            <person name="Singh B."/>
            <person name="Bhatia S."/>
        </authorList>
    </citation>
    <scope>NUCLEOTIDE SEQUENCE [LARGE SCALE GENOMIC DNA]</scope>
    <source>
        <strain evidence="1">Urdbean</strain>
    </source>
</reference>
<evidence type="ECO:0000313" key="2">
    <source>
        <dbReference type="Proteomes" id="UP001374535"/>
    </source>
</evidence>
<dbReference type="AlphaFoldDB" id="A0AAQ3ND02"/>
<keyword evidence="2" id="KW-1185">Reference proteome</keyword>
<accession>A0AAQ3ND02</accession>